<dbReference type="Pfam" id="PF00266">
    <property type="entry name" value="Aminotran_5"/>
    <property type="match status" value="1"/>
</dbReference>
<dbReference type="SUPFAM" id="SSF53383">
    <property type="entry name" value="PLP-dependent transferases"/>
    <property type="match status" value="1"/>
</dbReference>
<organism evidence="4 5">
    <name type="scientific">Peribacillus glennii</name>
    <dbReference type="NCBI Taxonomy" id="2303991"/>
    <lineage>
        <taxon>Bacteria</taxon>
        <taxon>Bacillati</taxon>
        <taxon>Bacillota</taxon>
        <taxon>Bacilli</taxon>
        <taxon>Bacillales</taxon>
        <taxon>Bacillaceae</taxon>
        <taxon>Peribacillus</taxon>
    </lineage>
</organism>
<dbReference type="OrthoDB" id="9804366at2"/>
<keyword evidence="5" id="KW-1185">Reference proteome</keyword>
<keyword evidence="2" id="KW-0663">Pyridoxal phosphate</keyword>
<reference evidence="4 5" key="1">
    <citation type="submission" date="2018-08" db="EMBL/GenBank/DDBJ databases">
        <title>Bacillus chawlae sp. nov., Bacillus glennii sp. nov., and Bacillus saganii sp. nov. Isolated from the Vehicle Assembly Building at Kennedy Space Center where the Viking Spacecraft were Assembled.</title>
        <authorList>
            <person name="Seuylemezian A."/>
            <person name="Vaishampayan P."/>
        </authorList>
    </citation>
    <scope>NUCLEOTIDE SEQUENCE [LARGE SCALE GENOMIC DNA]</scope>
    <source>
        <strain evidence="4 5">V44-8</strain>
    </source>
</reference>
<gene>
    <name evidence="4" type="ORF">D0466_00665</name>
</gene>
<comment type="cofactor">
    <cofactor evidence="1">
        <name>pyridoxal 5'-phosphate</name>
        <dbReference type="ChEBI" id="CHEBI:597326"/>
    </cofactor>
</comment>
<protein>
    <submittedName>
        <fullName evidence="4">Aminotransferase class V-fold PLP-dependent enzyme</fullName>
    </submittedName>
</protein>
<dbReference type="Proteomes" id="UP000262939">
    <property type="component" value="Unassembled WGS sequence"/>
</dbReference>
<feature type="domain" description="Aminotransferase class V" evidence="3">
    <location>
        <begin position="45"/>
        <end position="455"/>
    </location>
</feature>
<comment type="caution">
    <text evidence="4">The sequence shown here is derived from an EMBL/GenBank/DDBJ whole genome shotgun (WGS) entry which is preliminary data.</text>
</comment>
<dbReference type="InterPro" id="IPR015422">
    <property type="entry name" value="PyrdxlP-dep_Trfase_small"/>
</dbReference>
<dbReference type="EMBL" id="QVTD01000001">
    <property type="protein sequence ID" value="RFU66661.1"/>
    <property type="molecule type" value="Genomic_DNA"/>
</dbReference>
<name>A0A372LKN7_9BACI</name>
<accession>A0A372LKN7</accession>
<keyword evidence="4" id="KW-0808">Transferase</keyword>
<dbReference type="InterPro" id="IPR000192">
    <property type="entry name" value="Aminotrans_V_dom"/>
</dbReference>
<dbReference type="Gene3D" id="3.90.1150.10">
    <property type="entry name" value="Aspartate Aminotransferase, domain 1"/>
    <property type="match status" value="1"/>
</dbReference>
<dbReference type="InterPro" id="IPR015424">
    <property type="entry name" value="PyrdxlP-dep_Trfase"/>
</dbReference>
<sequence>MITVRVGDHEYHFAGELEAYFEKFRKHIIGNGYRITTPYGMKKMVYADWTASGRLYRPIEYQVSEIFGPYMANTHTESNSTSSVMTLAYQQSQRIIKEHVNADEHDILITDGSGTTAVVNKLQRILGVKLPGILSCKSKIAIENRPIIFITHMEHHSNHTSWLETIGDVEIVRPAANGNVDVDHLEHLLTRYANRKVKIGSFTACSNVTGIETPYYDLARKMHEHGGICFIDFAASAPYVTINMHPEDPLEKLDGIFFSPHKFLGGPGASGVLIFDSRLYKSKVPDHPGGGTVKWTNPWGGRRYHDNIEIREDGGTPGILQTIKAALAIRLKEQMGTENMQKREKELIEVLLPGLKKIPGLHVFEGDIQERLGIVSFIVEGIHYNLLVKLLNDRFGYQVRGGCSCAGTYGHYLLNIDAKTSNSIADQIDNGDMSAKPGWVRVSVHPTMTNEEVYNFVSSVKQIVENSNEWEKDYRYDPKSNDYFYVHDQRDMTAEMFDLHAP</sequence>
<evidence type="ECO:0000313" key="5">
    <source>
        <dbReference type="Proteomes" id="UP000262939"/>
    </source>
</evidence>
<evidence type="ECO:0000259" key="3">
    <source>
        <dbReference type="Pfam" id="PF00266"/>
    </source>
</evidence>
<dbReference type="GO" id="GO:0008483">
    <property type="term" value="F:transaminase activity"/>
    <property type="evidence" value="ECO:0007669"/>
    <property type="project" value="UniProtKB-KW"/>
</dbReference>
<keyword evidence="4" id="KW-0032">Aminotransferase</keyword>
<dbReference type="InterPro" id="IPR015421">
    <property type="entry name" value="PyrdxlP-dep_Trfase_major"/>
</dbReference>
<proteinExistence type="predicted"/>
<dbReference type="AlphaFoldDB" id="A0A372LKN7"/>
<evidence type="ECO:0000256" key="2">
    <source>
        <dbReference type="ARBA" id="ARBA00022898"/>
    </source>
</evidence>
<dbReference type="PANTHER" id="PTHR43586">
    <property type="entry name" value="CYSTEINE DESULFURASE"/>
    <property type="match status" value="1"/>
</dbReference>
<dbReference type="PANTHER" id="PTHR43586:SF8">
    <property type="entry name" value="CYSTEINE DESULFURASE 1, CHLOROPLASTIC"/>
    <property type="match status" value="1"/>
</dbReference>
<dbReference type="Gene3D" id="3.40.640.10">
    <property type="entry name" value="Type I PLP-dependent aspartate aminotransferase-like (Major domain)"/>
    <property type="match status" value="1"/>
</dbReference>
<evidence type="ECO:0000256" key="1">
    <source>
        <dbReference type="ARBA" id="ARBA00001933"/>
    </source>
</evidence>
<dbReference type="RefSeq" id="WP_117320632.1">
    <property type="nucleotide sequence ID" value="NZ_QVTD01000001.1"/>
</dbReference>
<evidence type="ECO:0000313" key="4">
    <source>
        <dbReference type="EMBL" id="RFU66661.1"/>
    </source>
</evidence>